<evidence type="ECO:0000256" key="1">
    <source>
        <dbReference type="ARBA" id="ARBA00001946"/>
    </source>
</evidence>
<dbReference type="InterPro" id="IPR000086">
    <property type="entry name" value="NUDIX_hydrolase_dom"/>
</dbReference>
<protein>
    <submittedName>
        <fullName evidence="4">NUDIX domain-containing protein</fullName>
    </submittedName>
</protein>
<dbReference type="PROSITE" id="PS00893">
    <property type="entry name" value="NUDIX_BOX"/>
    <property type="match status" value="1"/>
</dbReference>
<evidence type="ECO:0000256" key="2">
    <source>
        <dbReference type="ARBA" id="ARBA00022801"/>
    </source>
</evidence>
<dbReference type="Proteomes" id="UP000325182">
    <property type="component" value="Unassembled WGS sequence"/>
</dbReference>
<evidence type="ECO:0000259" key="3">
    <source>
        <dbReference type="PROSITE" id="PS51462"/>
    </source>
</evidence>
<comment type="cofactor">
    <cofactor evidence="1">
        <name>Mg(2+)</name>
        <dbReference type="ChEBI" id="CHEBI:18420"/>
    </cofactor>
</comment>
<dbReference type="EMBL" id="VTEG01000001">
    <property type="protein sequence ID" value="TYS01338.1"/>
    <property type="molecule type" value="Genomic_DNA"/>
</dbReference>
<accession>A0A5D4MIE3</accession>
<dbReference type="InterPro" id="IPR015797">
    <property type="entry name" value="NUDIX_hydrolase-like_dom_sf"/>
</dbReference>
<proteinExistence type="predicted"/>
<dbReference type="PANTHER" id="PTHR43046:SF15">
    <property type="entry name" value="MUTT_NUDIX FAMILY PROTEIN"/>
    <property type="match status" value="1"/>
</dbReference>
<sequence length="174" mass="20117">MNETITFNIKLEEPLLKQDYHKINKREAVRAVILKDNKILLVHSRKGDYKFPGGGMEGDETHSQALKREVAEETGYTNIEVIKNLGRVLEEKSDEFESNCLFSMSSTYYLCRLASEETSTMNLDKYEADLDFVPVWITVEEAIQQNEALIQNIKNNSWLKRETLVLKRLKEAKA</sequence>
<dbReference type="GO" id="GO:0016787">
    <property type="term" value="F:hydrolase activity"/>
    <property type="evidence" value="ECO:0007669"/>
    <property type="project" value="UniProtKB-KW"/>
</dbReference>
<dbReference type="Pfam" id="PF00293">
    <property type="entry name" value="NUDIX"/>
    <property type="match status" value="1"/>
</dbReference>
<organism evidence="4 5">
    <name type="scientific">Rossellomorea vietnamensis</name>
    <dbReference type="NCBI Taxonomy" id="218284"/>
    <lineage>
        <taxon>Bacteria</taxon>
        <taxon>Bacillati</taxon>
        <taxon>Bacillota</taxon>
        <taxon>Bacilli</taxon>
        <taxon>Bacillales</taxon>
        <taxon>Bacillaceae</taxon>
        <taxon>Rossellomorea</taxon>
    </lineage>
</organism>
<dbReference type="InterPro" id="IPR020084">
    <property type="entry name" value="NUDIX_hydrolase_CS"/>
</dbReference>
<gene>
    <name evidence="4" type="ORF">FZC84_01370</name>
</gene>
<dbReference type="AlphaFoldDB" id="A0A5D4MIE3"/>
<dbReference type="Gene3D" id="3.90.79.10">
    <property type="entry name" value="Nucleoside Triphosphate Pyrophosphohydrolase"/>
    <property type="match status" value="1"/>
</dbReference>
<reference evidence="4 5" key="1">
    <citation type="submission" date="2019-08" db="EMBL/GenBank/DDBJ databases">
        <title>Bacillus genomes from the desert of Cuatro Cienegas, Coahuila.</title>
        <authorList>
            <person name="Olmedo-Alvarez G."/>
        </authorList>
    </citation>
    <scope>NUCLEOTIDE SEQUENCE [LARGE SCALE GENOMIC DNA]</scope>
    <source>
        <strain evidence="4 5">CH128b_4D</strain>
    </source>
</reference>
<dbReference type="PROSITE" id="PS51462">
    <property type="entry name" value="NUDIX"/>
    <property type="match status" value="1"/>
</dbReference>
<dbReference type="RefSeq" id="WP_148952697.1">
    <property type="nucleotide sequence ID" value="NZ_VTEG01000001.1"/>
</dbReference>
<feature type="domain" description="Nudix hydrolase" evidence="3">
    <location>
        <begin position="24"/>
        <end position="161"/>
    </location>
</feature>
<evidence type="ECO:0000313" key="5">
    <source>
        <dbReference type="Proteomes" id="UP000325182"/>
    </source>
</evidence>
<keyword evidence="2" id="KW-0378">Hydrolase</keyword>
<dbReference type="SUPFAM" id="SSF55811">
    <property type="entry name" value="Nudix"/>
    <property type="match status" value="1"/>
</dbReference>
<comment type="caution">
    <text evidence="4">The sequence shown here is derived from an EMBL/GenBank/DDBJ whole genome shotgun (WGS) entry which is preliminary data.</text>
</comment>
<evidence type="ECO:0000313" key="4">
    <source>
        <dbReference type="EMBL" id="TYS01338.1"/>
    </source>
</evidence>
<dbReference type="PANTHER" id="PTHR43046">
    <property type="entry name" value="GDP-MANNOSE MANNOSYL HYDROLASE"/>
    <property type="match status" value="1"/>
</dbReference>
<name>A0A5D4MIE3_9BACI</name>